<proteinExistence type="predicted"/>
<dbReference type="InterPro" id="IPR046483">
    <property type="entry name" value="DUF6576"/>
</dbReference>
<evidence type="ECO:0000259" key="7">
    <source>
        <dbReference type="Pfam" id="PF01694"/>
    </source>
</evidence>
<dbReference type="EMBL" id="SDHX01000001">
    <property type="protein sequence ID" value="RXK55404.1"/>
    <property type="molecule type" value="Genomic_DNA"/>
</dbReference>
<dbReference type="InterPro" id="IPR022764">
    <property type="entry name" value="Peptidase_S54_rhomboid_dom"/>
</dbReference>
<comment type="caution">
    <text evidence="9">The sequence shown here is derived from an EMBL/GenBank/DDBJ whole genome shotgun (WGS) entry which is preliminary data.</text>
</comment>
<dbReference type="Proteomes" id="UP000290218">
    <property type="component" value="Unassembled WGS sequence"/>
</dbReference>
<gene>
    <name evidence="9" type="ORF">ESB00_05760</name>
</gene>
<feature type="domain" description="Peptidase S54 rhomboid" evidence="7">
    <location>
        <begin position="62"/>
        <end position="188"/>
    </location>
</feature>
<evidence type="ECO:0000313" key="9">
    <source>
        <dbReference type="EMBL" id="RXK55404.1"/>
    </source>
</evidence>
<keyword evidence="9" id="KW-0645">Protease</keyword>
<dbReference type="RefSeq" id="WP_129046769.1">
    <property type="nucleotide sequence ID" value="NZ_SDHX01000001.1"/>
</dbReference>
<organism evidence="9 10">
    <name type="scientific">Oleiharenicola lentus</name>
    <dbReference type="NCBI Taxonomy" id="2508720"/>
    <lineage>
        <taxon>Bacteria</taxon>
        <taxon>Pseudomonadati</taxon>
        <taxon>Verrucomicrobiota</taxon>
        <taxon>Opitutia</taxon>
        <taxon>Opitutales</taxon>
        <taxon>Opitutaceae</taxon>
        <taxon>Oleiharenicola</taxon>
    </lineage>
</organism>
<reference evidence="9 10" key="1">
    <citation type="submission" date="2019-01" db="EMBL/GenBank/DDBJ databases">
        <title>Lacunisphaera sp. strain TWA-58.</title>
        <authorList>
            <person name="Chen W.-M."/>
        </authorList>
    </citation>
    <scope>NUCLEOTIDE SEQUENCE [LARGE SCALE GENOMIC DNA]</scope>
    <source>
        <strain evidence="9 10">TWA-58</strain>
    </source>
</reference>
<keyword evidence="9" id="KW-0378">Hydrolase</keyword>
<dbReference type="SUPFAM" id="SSF144091">
    <property type="entry name" value="Rhomboid-like"/>
    <property type="match status" value="1"/>
</dbReference>
<keyword evidence="3 6" id="KW-1133">Transmembrane helix</keyword>
<keyword evidence="2 6" id="KW-0812">Transmembrane</keyword>
<evidence type="ECO:0000313" key="10">
    <source>
        <dbReference type="Proteomes" id="UP000290218"/>
    </source>
</evidence>
<feature type="transmembrane region" description="Helical" evidence="6">
    <location>
        <begin position="21"/>
        <end position="48"/>
    </location>
</feature>
<evidence type="ECO:0000256" key="1">
    <source>
        <dbReference type="ARBA" id="ARBA00004141"/>
    </source>
</evidence>
<dbReference type="GO" id="GO:0004252">
    <property type="term" value="F:serine-type endopeptidase activity"/>
    <property type="evidence" value="ECO:0007669"/>
    <property type="project" value="InterPro"/>
</dbReference>
<dbReference type="InterPro" id="IPR035952">
    <property type="entry name" value="Rhomboid-like_sf"/>
</dbReference>
<dbReference type="Pfam" id="PF20216">
    <property type="entry name" value="DUF6576"/>
    <property type="match status" value="1"/>
</dbReference>
<evidence type="ECO:0000256" key="6">
    <source>
        <dbReference type="SAM" id="Phobius"/>
    </source>
</evidence>
<evidence type="ECO:0000256" key="3">
    <source>
        <dbReference type="ARBA" id="ARBA00022989"/>
    </source>
</evidence>
<dbReference type="Gene3D" id="1.20.1540.10">
    <property type="entry name" value="Rhomboid-like"/>
    <property type="match status" value="1"/>
</dbReference>
<evidence type="ECO:0000256" key="4">
    <source>
        <dbReference type="ARBA" id="ARBA00023136"/>
    </source>
</evidence>
<comment type="subcellular location">
    <subcellularLocation>
        <location evidence="1">Membrane</location>
        <topology evidence="1">Multi-pass membrane protein</topology>
    </subcellularLocation>
</comment>
<name>A0A4Q1C8W5_9BACT</name>
<dbReference type="Pfam" id="PF01694">
    <property type="entry name" value="Rhomboid"/>
    <property type="match status" value="1"/>
</dbReference>
<feature type="compositionally biased region" description="Basic and acidic residues" evidence="5">
    <location>
        <begin position="262"/>
        <end position="278"/>
    </location>
</feature>
<feature type="region of interest" description="Disordered" evidence="5">
    <location>
        <begin position="261"/>
        <end position="287"/>
    </location>
</feature>
<accession>A0A4Q1C8W5</accession>
<feature type="transmembrane region" description="Helical" evidence="6">
    <location>
        <begin position="131"/>
        <end position="151"/>
    </location>
</feature>
<sequence>MIRFDPSDQTRPVLHIGEYPLYSPHVIVLGYVLSMLVTTTCLALRVSAPFEWLPFTATEVLRGQVWRVFTYGLVNAPSLWFVIDMFMLVWFGREVEKFFGRRIFLQLYAGLYLLTPVLFTVLGLFGWKQSISGQTGSFGVFIAFATLYPSAPFFFNILAKWLAWVLVAIYSLIHLANRDLPSLLSLWAGAGFAHGYVRYEQGRFTLPKIPNPFARLRGPKFKVLPGQAPEKPRTAAPITAQGMADVDALLDKIARSGIHSLTPEERAQLDRSSAELMKRKGGAPRSR</sequence>
<keyword evidence="4 6" id="KW-0472">Membrane</keyword>
<keyword evidence="10" id="KW-1185">Reference proteome</keyword>
<dbReference type="OrthoDB" id="186055at2"/>
<protein>
    <submittedName>
        <fullName evidence="9">Rhomboid family intramembrane serine protease</fullName>
    </submittedName>
</protein>
<dbReference type="GO" id="GO:0006508">
    <property type="term" value="P:proteolysis"/>
    <property type="evidence" value="ECO:0007669"/>
    <property type="project" value="UniProtKB-KW"/>
</dbReference>
<feature type="transmembrane region" description="Helical" evidence="6">
    <location>
        <begin position="68"/>
        <end position="91"/>
    </location>
</feature>
<evidence type="ECO:0000256" key="5">
    <source>
        <dbReference type="SAM" id="MobiDB-lite"/>
    </source>
</evidence>
<evidence type="ECO:0000256" key="2">
    <source>
        <dbReference type="ARBA" id="ARBA00022692"/>
    </source>
</evidence>
<feature type="domain" description="DUF6576" evidence="8">
    <location>
        <begin position="244"/>
        <end position="273"/>
    </location>
</feature>
<dbReference type="GO" id="GO:0016020">
    <property type="term" value="C:membrane"/>
    <property type="evidence" value="ECO:0007669"/>
    <property type="project" value="UniProtKB-SubCell"/>
</dbReference>
<evidence type="ECO:0000259" key="8">
    <source>
        <dbReference type="Pfam" id="PF20216"/>
    </source>
</evidence>
<feature type="transmembrane region" description="Helical" evidence="6">
    <location>
        <begin position="103"/>
        <end position="125"/>
    </location>
</feature>
<dbReference type="AlphaFoldDB" id="A0A4Q1C8W5"/>